<dbReference type="Proteomes" id="UP000326924">
    <property type="component" value="Unassembled WGS sequence"/>
</dbReference>
<evidence type="ECO:0000313" key="1">
    <source>
        <dbReference type="EMBL" id="KAA8896098.1"/>
    </source>
</evidence>
<organism evidence="1 2">
    <name type="scientific">Sphaerosporella brunnea</name>
    <dbReference type="NCBI Taxonomy" id="1250544"/>
    <lineage>
        <taxon>Eukaryota</taxon>
        <taxon>Fungi</taxon>
        <taxon>Dikarya</taxon>
        <taxon>Ascomycota</taxon>
        <taxon>Pezizomycotina</taxon>
        <taxon>Pezizomycetes</taxon>
        <taxon>Pezizales</taxon>
        <taxon>Pyronemataceae</taxon>
        <taxon>Sphaerosporella</taxon>
    </lineage>
</organism>
<gene>
    <name evidence="1" type="ORF">FN846DRAFT_966351</name>
</gene>
<name>A0A5J5EMZ6_9PEZI</name>
<comment type="caution">
    <text evidence="1">The sequence shown here is derived from an EMBL/GenBank/DDBJ whole genome shotgun (WGS) entry which is preliminary data.</text>
</comment>
<accession>A0A5J5EMZ6</accession>
<keyword evidence="2" id="KW-1185">Reference proteome</keyword>
<dbReference type="EMBL" id="VXIS01000227">
    <property type="protein sequence ID" value="KAA8896098.1"/>
    <property type="molecule type" value="Genomic_DNA"/>
</dbReference>
<protein>
    <submittedName>
        <fullName evidence="1">Uncharacterized protein</fullName>
    </submittedName>
</protein>
<reference evidence="1 2" key="1">
    <citation type="submission" date="2019-09" db="EMBL/GenBank/DDBJ databases">
        <title>Draft genome of the ectomycorrhizal ascomycete Sphaerosporella brunnea.</title>
        <authorList>
            <consortium name="DOE Joint Genome Institute"/>
            <person name="Benucci G.M."/>
            <person name="Marozzi G."/>
            <person name="Antonielli L."/>
            <person name="Sanchez S."/>
            <person name="Marco P."/>
            <person name="Wang X."/>
            <person name="Falini L.B."/>
            <person name="Barry K."/>
            <person name="Haridas S."/>
            <person name="Lipzen A."/>
            <person name="Labutti K."/>
            <person name="Grigoriev I.V."/>
            <person name="Murat C."/>
            <person name="Martin F."/>
            <person name="Albertini E."/>
            <person name="Donnini D."/>
            <person name="Bonito G."/>
        </authorList>
    </citation>
    <scope>NUCLEOTIDE SEQUENCE [LARGE SCALE GENOMIC DNA]</scope>
    <source>
        <strain evidence="1 2">Sb_GMNB300</strain>
    </source>
</reference>
<proteinExistence type="predicted"/>
<sequence>MRIVVLVFTRRAVSAVILSIAYGVHVNLDVSRVCCAHAAFHTAYQRFLNDHEWAWSRVLAGEASSPLIPPSLSLYLYGSHLPQYKIELYRRCQGQ</sequence>
<dbReference type="InParanoid" id="A0A5J5EMZ6"/>
<evidence type="ECO:0000313" key="2">
    <source>
        <dbReference type="Proteomes" id="UP000326924"/>
    </source>
</evidence>
<dbReference type="AlphaFoldDB" id="A0A5J5EMZ6"/>